<dbReference type="Pfam" id="PF00720">
    <property type="entry name" value="SSI"/>
    <property type="match status" value="1"/>
</dbReference>
<accession>A0A426V443</accession>
<keyword evidence="4" id="KW-0646">Protease inhibitor</keyword>
<evidence type="ECO:0000256" key="1">
    <source>
        <dbReference type="ARBA" id="ARBA00004613"/>
    </source>
</evidence>
<dbReference type="RefSeq" id="WP_125246140.1">
    <property type="nucleotide sequence ID" value="NZ_RSEB01000001.1"/>
</dbReference>
<feature type="chain" id="PRO_5018972115" evidence="7">
    <location>
        <begin position="25"/>
        <end position="139"/>
    </location>
</feature>
<keyword evidence="9" id="KW-0645">Protease</keyword>
<keyword evidence="3" id="KW-0964">Secreted</keyword>
<evidence type="ECO:0000313" key="9">
    <source>
        <dbReference type="EMBL" id="RRS01663.1"/>
    </source>
</evidence>
<dbReference type="InterPro" id="IPR036819">
    <property type="entry name" value="Subtilisin_inhibitor-like_sf"/>
</dbReference>
<keyword evidence="9" id="KW-0378">Hydrolase</keyword>
<dbReference type="EMBL" id="RSEB01000001">
    <property type="protein sequence ID" value="RRS01663.1"/>
    <property type="molecule type" value="Genomic_DNA"/>
</dbReference>
<dbReference type="GO" id="GO:0005576">
    <property type="term" value="C:extracellular region"/>
    <property type="evidence" value="ECO:0007669"/>
    <property type="project" value="UniProtKB-SubCell"/>
</dbReference>
<comment type="similarity">
    <text evidence="2">Belongs to the protease inhibitor I16 (SSI) family.</text>
</comment>
<evidence type="ECO:0000256" key="7">
    <source>
        <dbReference type="SAM" id="SignalP"/>
    </source>
</evidence>
<dbReference type="OrthoDB" id="4567948at2"/>
<name>A0A426V443_9ACTN</name>
<dbReference type="GO" id="GO:0006508">
    <property type="term" value="P:proteolysis"/>
    <property type="evidence" value="ECO:0007669"/>
    <property type="project" value="UniProtKB-KW"/>
</dbReference>
<keyword evidence="7" id="KW-0732">Signal</keyword>
<dbReference type="Gene3D" id="3.30.350.10">
    <property type="entry name" value="Subtilisin inhibitor-like"/>
    <property type="match status" value="1"/>
</dbReference>
<evidence type="ECO:0000259" key="8">
    <source>
        <dbReference type="Pfam" id="PF00720"/>
    </source>
</evidence>
<evidence type="ECO:0000313" key="10">
    <source>
        <dbReference type="Proteomes" id="UP000277256"/>
    </source>
</evidence>
<organism evidence="9 10">
    <name type="scientific">Glycomyces terrestris</name>
    <dbReference type="NCBI Taxonomy" id="2493553"/>
    <lineage>
        <taxon>Bacteria</taxon>
        <taxon>Bacillati</taxon>
        <taxon>Actinomycetota</taxon>
        <taxon>Actinomycetes</taxon>
        <taxon>Glycomycetales</taxon>
        <taxon>Glycomycetaceae</taxon>
        <taxon>Glycomyces</taxon>
    </lineage>
</organism>
<reference evidence="9 10" key="1">
    <citation type="submission" date="2018-12" db="EMBL/GenBank/DDBJ databases">
        <title>Glycomyces sp. YIM 121974 draft genome.</title>
        <authorList>
            <person name="Li Q."/>
        </authorList>
    </citation>
    <scope>NUCLEOTIDE SEQUENCE [LARGE SCALE GENOMIC DNA]</scope>
    <source>
        <strain evidence="9 10">YIM 121974</strain>
    </source>
</reference>
<evidence type="ECO:0000256" key="3">
    <source>
        <dbReference type="ARBA" id="ARBA00022525"/>
    </source>
</evidence>
<keyword evidence="5" id="KW-0722">Serine protease inhibitor</keyword>
<gene>
    <name evidence="9" type="ORF">EIW28_02555</name>
</gene>
<dbReference type="InterPro" id="IPR023549">
    <property type="entry name" value="Subtilisin_inhibitor"/>
</dbReference>
<dbReference type="SUPFAM" id="SSF55399">
    <property type="entry name" value="Subtilisin inhibitor"/>
    <property type="match status" value="1"/>
</dbReference>
<comment type="subcellular location">
    <subcellularLocation>
        <location evidence="1">Secreted</location>
    </subcellularLocation>
</comment>
<evidence type="ECO:0000256" key="4">
    <source>
        <dbReference type="ARBA" id="ARBA00022690"/>
    </source>
</evidence>
<protein>
    <submittedName>
        <fullName evidence="9">Serine protease</fullName>
    </submittedName>
</protein>
<dbReference type="GO" id="GO:0004867">
    <property type="term" value="F:serine-type endopeptidase inhibitor activity"/>
    <property type="evidence" value="ECO:0007669"/>
    <property type="project" value="UniProtKB-KW"/>
</dbReference>
<keyword evidence="10" id="KW-1185">Reference proteome</keyword>
<proteinExistence type="inferred from homology"/>
<dbReference type="GO" id="GO:0008233">
    <property type="term" value="F:peptidase activity"/>
    <property type="evidence" value="ECO:0007669"/>
    <property type="project" value="UniProtKB-KW"/>
</dbReference>
<evidence type="ECO:0000256" key="6">
    <source>
        <dbReference type="ARBA" id="ARBA00023157"/>
    </source>
</evidence>
<dbReference type="AlphaFoldDB" id="A0A426V443"/>
<keyword evidence="6" id="KW-1015">Disulfide bond</keyword>
<sequence length="139" mass="14174">MRKLAAAALGAAALAAMTPAPAHAEPIPVDPGIGSGVGAGFLYLEVDREQGATERAVLACPSGQGHARGEEACIQLTAVDGEIGALEAADGMCTKEHDPVTLKGFGIWEGRFVYYEGDFGNHCEGTLATGGTLFDIAAD</sequence>
<evidence type="ECO:0000256" key="5">
    <source>
        <dbReference type="ARBA" id="ARBA00022900"/>
    </source>
</evidence>
<feature type="domain" description="Subtilisin inhibitor" evidence="8">
    <location>
        <begin position="52"/>
        <end position="121"/>
    </location>
</feature>
<dbReference type="Proteomes" id="UP000277256">
    <property type="component" value="Unassembled WGS sequence"/>
</dbReference>
<evidence type="ECO:0000256" key="2">
    <source>
        <dbReference type="ARBA" id="ARBA00010472"/>
    </source>
</evidence>
<comment type="caution">
    <text evidence="9">The sequence shown here is derived from an EMBL/GenBank/DDBJ whole genome shotgun (WGS) entry which is preliminary data.</text>
</comment>
<feature type="signal peptide" evidence="7">
    <location>
        <begin position="1"/>
        <end position="24"/>
    </location>
</feature>